<dbReference type="EMBL" id="FOLO01000093">
    <property type="protein sequence ID" value="SFD72378.1"/>
    <property type="molecule type" value="Genomic_DNA"/>
</dbReference>
<dbReference type="SMART" id="SM00901">
    <property type="entry name" value="FRG"/>
    <property type="match status" value="1"/>
</dbReference>
<sequence length="238" mass="27586">MAFPVNPDEVKNISDLFLLIEEKWPTSGVLIFRGESKKHDHFLCPSIFRDGQPAREFHRYETFYRKYNQGENRDVMFDSLHSEHHALSLPFIALSQHYGVKTRLLDVTLNPLIAFYFAASSNPGEDGYIFFFTESYIDISRSEQSHRLDTLIQSGVIEGFNPKDDTCLFYRPNWPNARIVAQHAAFILTKGFSQKIWSGGGIFKIPSARKQEIMRQLNRFDITEQSLFPQLTPICKRD</sequence>
<keyword evidence="3" id="KW-1185">Reference proteome</keyword>
<protein>
    <submittedName>
        <fullName evidence="2">FRG domain-containing protein</fullName>
    </submittedName>
</protein>
<feature type="domain" description="FRG" evidence="1">
    <location>
        <begin position="26"/>
        <end position="130"/>
    </location>
</feature>
<dbReference type="InterPro" id="IPR014966">
    <property type="entry name" value="FRG-dom"/>
</dbReference>
<dbReference type="Pfam" id="PF08867">
    <property type="entry name" value="FRG"/>
    <property type="match status" value="1"/>
</dbReference>
<evidence type="ECO:0000259" key="1">
    <source>
        <dbReference type="SMART" id="SM00901"/>
    </source>
</evidence>
<reference evidence="2 3" key="1">
    <citation type="submission" date="2016-10" db="EMBL/GenBank/DDBJ databases">
        <authorList>
            <person name="de Groot N.N."/>
        </authorList>
    </citation>
    <scope>NUCLEOTIDE SEQUENCE [LARGE SCALE GENOMIC DNA]</scope>
    <source>
        <strain evidence="2 3">DSM 6059</strain>
    </source>
</reference>
<evidence type="ECO:0000313" key="3">
    <source>
        <dbReference type="Proteomes" id="UP000198862"/>
    </source>
</evidence>
<name>A0A1I1URT7_9GAMM</name>
<organism evidence="2 3">
    <name type="scientific">Pseudoalteromonas denitrificans DSM 6059</name>
    <dbReference type="NCBI Taxonomy" id="1123010"/>
    <lineage>
        <taxon>Bacteria</taxon>
        <taxon>Pseudomonadati</taxon>
        <taxon>Pseudomonadota</taxon>
        <taxon>Gammaproteobacteria</taxon>
        <taxon>Alteromonadales</taxon>
        <taxon>Pseudoalteromonadaceae</taxon>
        <taxon>Pseudoalteromonas</taxon>
    </lineage>
</organism>
<proteinExistence type="predicted"/>
<accession>A0A1I1URT7</accession>
<evidence type="ECO:0000313" key="2">
    <source>
        <dbReference type="EMBL" id="SFD72378.1"/>
    </source>
</evidence>
<dbReference type="Proteomes" id="UP000198862">
    <property type="component" value="Unassembled WGS sequence"/>
</dbReference>
<dbReference type="AlphaFoldDB" id="A0A1I1URT7"/>
<dbReference type="OrthoDB" id="9816036at2"/>
<gene>
    <name evidence="2" type="ORF">SAMN02745724_05290</name>
</gene>
<dbReference type="RefSeq" id="WP_091991762.1">
    <property type="nucleotide sequence ID" value="NZ_FOLO01000093.1"/>
</dbReference>